<feature type="chain" id="PRO_5044259953" description="Hypocretin neuropeptide precursor" evidence="19">
    <location>
        <begin position="26"/>
        <end position="105"/>
    </location>
</feature>
<evidence type="ECO:0000256" key="9">
    <source>
        <dbReference type="ARBA" id="ARBA00023320"/>
    </source>
</evidence>
<evidence type="ECO:0000256" key="16">
    <source>
        <dbReference type="ARBA" id="ARBA00034371"/>
    </source>
</evidence>
<dbReference type="Pfam" id="PF02072">
    <property type="entry name" value="Orexin"/>
    <property type="match status" value="1"/>
</dbReference>
<dbReference type="GeneTree" id="ENSGT00940000179101"/>
<evidence type="ECO:0000256" key="10">
    <source>
        <dbReference type="ARBA" id="ARBA00023329"/>
    </source>
</evidence>
<comment type="similarity">
    <text evidence="3">Belongs to the orexin family.</text>
</comment>
<dbReference type="STRING" id="8005.ENSEEEP00000014094"/>
<dbReference type="PANTHER" id="PTHR15173">
    <property type="entry name" value="OREXIN"/>
    <property type="match status" value="1"/>
</dbReference>
<dbReference type="GO" id="GO:0042755">
    <property type="term" value="P:eating behavior"/>
    <property type="evidence" value="ECO:0007669"/>
    <property type="project" value="TreeGrafter"/>
</dbReference>
<evidence type="ECO:0000256" key="15">
    <source>
        <dbReference type="ARBA" id="ARBA00034367"/>
    </source>
</evidence>
<evidence type="ECO:0000256" key="3">
    <source>
        <dbReference type="ARBA" id="ARBA00009198"/>
    </source>
</evidence>
<comment type="function">
    <text evidence="17">Binds to orexin receptors HCRTR1/OX1R and HCRTR2/OX2R with a high affinity. Stimulates food intake. Modulates pituitary luteinizing hormone secretion in an ovarian steroid-dependent manner.</text>
</comment>
<evidence type="ECO:0000256" key="12">
    <source>
        <dbReference type="ARBA" id="ARBA00034336"/>
    </source>
</evidence>
<evidence type="ECO:0000256" key="2">
    <source>
        <dbReference type="ARBA" id="ARBA00004541"/>
    </source>
</evidence>
<evidence type="ECO:0000313" key="21">
    <source>
        <dbReference type="Proteomes" id="UP000314983"/>
    </source>
</evidence>
<dbReference type="GO" id="GO:0007218">
    <property type="term" value="P:neuropeptide signaling pathway"/>
    <property type="evidence" value="ECO:0007669"/>
    <property type="project" value="UniProtKB-KW"/>
</dbReference>
<sequence>WILVQKMQVLLFLVLLAHMVRDAEGMAVCCTRKPRSCRFYLLLCRAVYRKDVVGKMDDTAAGILILGEQKLTERRYQDRLQNLLQSSRNQAAGLLTIACIIASVY</sequence>
<keyword evidence="10" id="KW-0968">Cytoplasmic vesicle</keyword>
<dbReference type="GO" id="GO:0031771">
    <property type="term" value="F:type 1 orexin receptor binding"/>
    <property type="evidence" value="ECO:0007669"/>
    <property type="project" value="TreeGrafter"/>
</dbReference>
<dbReference type="GO" id="GO:0005791">
    <property type="term" value="C:rough endoplasmic reticulum"/>
    <property type="evidence" value="ECO:0007669"/>
    <property type="project" value="UniProtKB-SubCell"/>
</dbReference>
<proteinExistence type="inferred from homology"/>
<reference evidence="20" key="4">
    <citation type="submission" date="2025-08" db="UniProtKB">
        <authorList>
            <consortium name="Ensembl"/>
        </authorList>
    </citation>
    <scope>IDENTIFICATION</scope>
</reference>
<dbReference type="GO" id="GO:0031772">
    <property type="term" value="F:type 2 orexin receptor binding"/>
    <property type="evidence" value="ECO:0007669"/>
    <property type="project" value="TreeGrafter"/>
</dbReference>
<evidence type="ECO:0000256" key="4">
    <source>
        <dbReference type="ARBA" id="ARBA00022815"/>
    </source>
</evidence>
<organism evidence="20 21">
    <name type="scientific">Electrophorus electricus</name>
    <name type="common">Electric eel</name>
    <name type="synonym">Gymnotus electricus</name>
    <dbReference type="NCBI Taxonomy" id="8005"/>
    <lineage>
        <taxon>Eukaryota</taxon>
        <taxon>Metazoa</taxon>
        <taxon>Chordata</taxon>
        <taxon>Craniata</taxon>
        <taxon>Vertebrata</taxon>
        <taxon>Euteleostomi</taxon>
        <taxon>Actinopterygii</taxon>
        <taxon>Neopterygii</taxon>
        <taxon>Teleostei</taxon>
        <taxon>Ostariophysi</taxon>
        <taxon>Gymnotiformes</taxon>
        <taxon>Gymnotoidei</taxon>
        <taxon>Gymnotidae</taxon>
        <taxon>Electrophorus</taxon>
    </lineage>
</organism>
<comment type="function">
    <text evidence="18">Binds to orexin receptor HCRTR2/OX2R only. Stimulates food intake. Modulates pituitary luteinizing hormone secretion in an ovarian steroid-dependent manner.</text>
</comment>
<reference evidence="21" key="2">
    <citation type="journal article" date="2017" name="Sci. Adv.">
        <title>A tail of two voltages: Proteomic comparison of the three electric organs of the electric eel.</title>
        <authorList>
            <person name="Traeger L.L."/>
            <person name="Sabat G."/>
            <person name="Barrett-Wilt G.A."/>
            <person name="Wells G.B."/>
            <person name="Sussman M.R."/>
        </authorList>
    </citation>
    <scope>NUCLEOTIDE SEQUENCE [LARGE SCALE GENOMIC DNA]</scope>
</reference>
<evidence type="ECO:0000256" key="8">
    <source>
        <dbReference type="ARBA" id="ARBA00023283"/>
    </source>
</evidence>
<keyword evidence="21" id="KW-1185">Reference proteome</keyword>
<dbReference type="Proteomes" id="UP000314983">
    <property type="component" value="Chromosome 1"/>
</dbReference>
<dbReference type="GO" id="GO:0005184">
    <property type="term" value="F:neuropeptide hormone activity"/>
    <property type="evidence" value="ECO:0007669"/>
    <property type="project" value="TreeGrafter"/>
</dbReference>
<keyword evidence="9" id="KW-0527">Neuropeptide</keyword>
<feature type="signal peptide" evidence="19">
    <location>
        <begin position="1"/>
        <end position="25"/>
    </location>
</feature>
<evidence type="ECO:0000256" key="14">
    <source>
        <dbReference type="ARBA" id="ARBA00034354"/>
    </source>
</evidence>
<dbReference type="GO" id="GO:0030431">
    <property type="term" value="P:sleep"/>
    <property type="evidence" value="ECO:0007669"/>
    <property type="project" value="TreeGrafter"/>
</dbReference>
<dbReference type="GO" id="GO:0045202">
    <property type="term" value="C:synapse"/>
    <property type="evidence" value="ECO:0007669"/>
    <property type="project" value="UniProtKB-SubCell"/>
</dbReference>
<keyword evidence="4" id="KW-0027">Amidation</keyword>
<protein>
    <recommendedName>
        <fullName evidence="12">Hypocretin neuropeptide precursor</fullName>
    </recommendedName>
    <alternativeName>
        <fullName evidence="16">Hypocretin</fullName>
    </alternativeName>
    <alternativeName>
        <fullName evidence="13">Orexin precursor</fullName>
    </alternativeName>
    <alternativeName>
        <fullName evidence="15">Prepro-orexin</fullName>
    </alternativeName>
    <alternativeName>
        <fullName evidence="14">Preprohypocretin</fullName>
    </alternativeName>
</protein>
<evidence type="ECO:0000256" key="6">
    <source>
        <dbReference type="ARBA" id="ARBA00023018"/>
    </source>
</evidence>
<dbReference type="GO" id="GO:0042594">
    <property type="term" value="P:response to starvation"/>
    <property type="evidence" value="ECO:0007669"/>
    <property type="project" value="TreeGrafter"/>
</dbReference>
<accession>A0A4W4EPM9</accession>
<dbReference type="OMA" id="QAAGMEM"/>
<name>A0A4W4EPM9_ELEEL</name>
<reference evidence="21" key="1">
    <citation type="journal article" date="2014" name="Science">
        <title>Nonhuman genetics. Genomic basis for the convergent evolution of electric organs.</title>
        <authorList>
            <person name="Gallant J.R."/>
            <person name="Traeger L.L."/>
            <person name="Volkening J.D."/>
            <person name="Moffett H."/>
            <person name="Chen P.H."/>
            <person name="Novina C.D."/>
            <person name="Phillips G.N.Jr."/>
            <person name="Anand R."/>
            <person name="Wells G.B."/>
            <person name="Pinch M."/>
            <person name="Guth R."/>
            <person name="Unguez G.A."/>
            <person name="Albert J.S."/>
            <person name="Zakon H.H."/>
            <person name="Samanta M.P."/>
            <person name="Sussman M.R."/>
        </authorList>
    </citation>
    <scope>NUCLEOTIDE SEQUENCE [LARGE SCALE GENOMIC DNA]</scope>
</reference>
<keyword evidence="5" id="KW-0256">Endoplasmic reticulum</keyword>
<keyword evidence="7" id="KW-1015">Disulfide bond</keyword>
<evidence type="ECO:0000256" key="7">
    <source>
        <dbReference type="ARBA" id="ARBA00023157"/>
    </source>
</evidence>
<evidence type="ECO:0000256" key="11">
    <source>
        <dbReference type="ARBA" id="ARBA00034103"/>
    </source>
</evidence>
<evidence type="ECO:0000256" key="18">
    <source>
        <dbReference type="ARBA" id="ARBA00046224"/>
    </source>
</evidence>
<dbReference type="GO" id="GO:0046928">
    <property type="term" value="P:regulation of neurotransmitter secretion"/>
    <property type="evidence" value="ECO:0007669"/>
    <property type="project" value="TreeGrafter"/>
</dbReference>
<evidence type="ECO:0000313" key="20">
    <source>
        <dbReference type="Ensembl" id="ENSEEEP00000014094.2"/>
    </source>
</evidence>
<keyword evidence="6" id="KW-0770">Synapse</keyword>
<comment type="subcellular location">
    <subcellularLocation>
        <location evidence="2">Cytoplasmic vesicle</location>
    </subcellularLocation>
    <subcellularLocation>
        <location evidence="1">Rough endoplasmic reticulum</location>
    </subcellularLocation>
    <subcellularLocation>
        <location evidence="11">Synapse</location>
    </subcellularLocation>
</comment>
<dbReference type="Ensembl" id="ENSEEET00000014267.2">
    <property type="protein sequence ID" value="ENSEEEP00000014094.2"/>
    <property type="gene ID" value="ENSEEEG00000007000.2"/>
</dbReference>
<keyword evidence="19" id="KW-0732">Signal</keyword>
<dbReference type="GO" id="GO:0051971">
    <property type="term" value="P:positive regulation of transmission of nerve impulse"/>
    <property type="evidence" value="ECO:0007669"/>
    <property type="project" value="TreeGrafter"/>
</dbReference>
<keyword evidence="8" id="KW-0873">Pyrrolidone carboxylic acid</keyword>
<evidence type="ECO:0000256" key="17">
    <source>
        <dbReference type="ARBA" id="ARBA00045659"/>
    </source>
</evidence>
<evidence type="ECO:0000256" key="19">
    <source>
        <dbReference type="SAM" id="SignalP"/>
    </source>
</evidence>
<evidence type="ECO:0000256" key="5">
    <source>
        <dbReference type="ARBA" id="ARBA00022824"/>
    </source>
</evidence>
<reference evidence="20" key="3">
    <citation type="submission" date="2020-05" db="EMBL/GenBank/DDBJ databases">
        <title>Electrophorus electricus (electric eel) genome, fEleEle1, primary haplotype.</title>
        <authorList>
            <person name="Myers G."/>
            <person name="Meyer A."/>
            <person name="Fedrigo O."/>
            <person name="Formenti G."/>
            <person name="Rhie A."/>
            <person name="Tracey A."/>
            <person name="Sims Y."/>
            <person name="Jarvis E.D."/>
        </authorList>
    </citation>
    <scope>NUCLEOTIDE SEQUENCE [LARGE SCALE GENOMIC DNA]</scope>
</reference>
<reference evidence="20" key="5">
    <citation type="submission" date="2025-09" db="UniProtKB">
        <authorList>
            <consortium name="Ensembl"/>
        </authorList>
    </citation>
    <scope>IDENTIFICATION</scope>
</reference>
<dbReference type="AlphaFoldDB" id="A0A4W4EPM9"/>
<evidence type="ECO:0000256" key="1">
    <source>
        <dbReference type="ARBA" id="ARBA00004427"/>
    </source>
</evidence>
<dbReference type="GO" id="GO:0048471">
    <property type="term" value="C:perinuclear region of cytoplasm"/>
    <property type="evidence" value="ECO:0007669"/>
    <property type="project" value="TreeGrafter"/>
</dbReference>
<dbReference type="PANTHER" id="PTHR15173:SF2">
    <property type="entry name" value="HYPOCRETIN NEUROPEPTIDE PRECURSOR"/>
    <property type="match status" value="1"/>
</dbReference>
<evidence type="ECO:0000256" key="13">
    <source>
        <dbReference type="ARBA" id="ARBA00034351"/>
    </source>
</evidence>
<dbReference type="GO" id="GO:0031410">
    <property type="term" value="C:cytoplasmic vesicle"/>
    <property type="evidence" value="ECO:0007669"/>
    <property type="project" value="UniProtKB-SubCell"/>
</dbReference>
<dbReference type="GO" id="GO:0001659">
    <property type="term" value="P:temperature homeostasis"/>
    <property type="evidence" value="ECO:0007669"/>
    <property type="project" value="TreeGrafter"/>
</dbReference>
<dbReference type="InterPro" id="IPR001704">
    <property type="entry name" value="Orexin"/>
</dbReference>